<protein>
    <submittedName>
        <fullName evidence="9">4'-phosphopantetheinyl transferase superfamily protein</fullName>
    </submittedName>
</protein>
<dbReference type="NCBIfam" id="TIGR00556">
    <property type="entry name" value="pantethn_trn"/>
    <property type="match status" value="1"/>
</dbReference>
<reference evidence="9" key="1">
    <citation type="submission" date="2023-07" db="EMBL/GenBank/DDBJ databases">
        <title>Fictibacillus sp. isolated from freshwater pond.</title>
        <authorList>
            <person name="Kirdat K."/>
            <person name="Bhat A."/>
            <person name="Mourya A."/>
            <person name="Yadav A."/>
        </authorList>
    </citation>
    <scope>NUCLEOTIDE SEQUENCE</scope>
    <source>
        <strain evidence="9">NE201</strain>
    </source>
</reference>
<evidence type="ECO:0000313" key="10">
    <source>
        <dbReference type="Proteomes" id="UP001172721"/>
    </source>
</evidence>
<feature type="domain" description="4'-phosphopantetheinyl transferase" evidence="7">
    <location>
        <begin position="102"/>
        <end position="203"/>
    </location>
</feature>
<dbReference type="InterPro" id="IPR004568">
    <property type="entry name" value="Ppantetheine-prot_Trfase_dom"/>
</dbReference>
<dbReference type="PANTHER" id="PTHR12215:SF10">
    <property type="entry name" value="L-AMINOADIPATE-SEMIALDEHYDE DEHYDROGENASE-PHOSPHOPANTETHEINYL TRANSFERASE"/>
    <property type="match status" value="1"/>
</dbReference>
<dbReference type="InterPro" id="IPR037143">
    <property type="entry name" value="4-PPantetheinyl_Trfase_dom_sf"/>
</dbReference>
<evidence type="ECO:0000256" key="1">
    <source>
        <dbReference type="ARBA" id="ARBA00001946"/>
    </source>
</evidence>
<evidence type="ECO:0000259" key="8">
    <source>
        <dbReference type="Pfam" id="PF22624"/>
    </source>
</evidence>
<evidence type="ECO:0000256" key="2">
    <source>
        <dbReference type="ARBA" id="ARBA00010990"/>
    </source>
</evidence>
<evidence type="ECO:0000256" key="6">
    <source>
        <dbReference type="ARBA" id="ARBA00023194"/>
    </source>
</evidence>
<evidence type="ECO:0000313" key="9">
    <source>
        <dbReference type="EMBL" id="MDN4524098.1"/>
    </source>
</evidence>
<organism evidence="9 10">
    <name type="scientific">Fictibacillus fluitans</name>
    <dbReference type="NCBI Taxonomy" id="3058422"/>
    <lineage>
        <taxon>Bacteria</taxon>
        <taxon>Bacillati</taxon>
        <taxon>Bacillota</taxon>
        <taxon>Bacilli</taxon>
        <taxon>Bacillales</taxon>
        <taxon>Fictibacillaceae</taxon>
        <taxon>Fictibacillus</taxon>
    </lineage>
</organism>
<dbReference type="GO" id="GO:0016740">
    <property type="term" value="F:transferase activity"/>
    <property type="evidence" value="ECO:0007669"/>
    <property type="project" value="UniProtKB-KW"/>
</dbReference>
<comment type="caution">
    <text evidence="9">The sequence shown here is derived from an EMBL/GenBank/DDBJ whole genome shotgun (WGS) entry which is preliminary data.</text>
</comment>
<dbReference type="Gene3D" id="3.90.470.20">
    <property type="entry name" value="4'-phosphopantetheinyl transferase domain"/>
    <property type="match status" value="2"/>
</dbReference>
<evidence type="ECO:0000259" key="7">
    <source>
        <dbReference type="Pfam" id="PF01648"/>
    </source>
</evidence>
<dbReference type="InterPro" id="IPR055066">
    <property type="entry name" value="AASDHPPT_N"/>
</dbReference>
<evidence type="ECO:0000256" key="4">
    <source>
        <dbReference type="ARBA" id="ARBA00022723"/>
    </source>
</evidence>
<feature type="domain" description="4'-phosphopantetheinyl transferase N-terminal" evidence="8">
    <location>
        <begin position="22"/>
        <end position="97"/>
    </location>
</feature>
<keyword evidence="3 9" id="KW-0808">Transferase</keyword>
<sequence>MDIIALNINGADQKVCDCLSPLVSLERRQIISSYRFLEDRLRSLFSELLIQTYAKDKWKMEDKDIVFKRTKYGKPFFSTFPNLQFNVSHSGHWVVGAFGEWPVGIDIEEVSPIDTNIAESFFSIIEQEQLQKQTENQKTLFFYRLWTLKESYIKADGRGLSIPLDSFAFKINEEKIVFESNTLTEPWHFRRYTIGNGYECAVCAPTSSFPEQAAILSWNELVSRYHLINGSSF</sequence>
<keyword evidence="10" id="KW-1185">Reference proteome</keyword>
<keyword evidence="6" id="KW-0045">Antibiotic biosynthesis</keyword>
<dbReference type="Pfam" id="PF01648">
    <property type="entry name" value="ACPS"/>
    <property type="match status" value="1"/>
</dbReference>
<dbReference type="RefSeq" id="WP_301165150.1">
    <property type="nucleotide sequence ID" value="NZ_JAUHTR010000002.1"/>
</dbReference>
<dbReference type="InterPro" id="IPR050559">
    <property type="entry name" value="P-Pant_transferase_sf"/>
</dbReference>
<gene>
    <name evidence="9" type="ORF">QYB97_06410</name>
</gene>
<evidence type="ECO:0000256" key="5">
    <source>
        <dbReference type="ARBA" id="ARBA00022842"/>
    </source>
</evidence>
<dbReference type="Proteomes" id="UP001172721">
    <property type="component" value="Unassembled WGS sequence"/>
</dbReference>
<evidence type="ECO:0000256" key="3">
    <source>
        <dbReference type="ARBA" id="ARBA00022679"/>
    </source>
</evidence>
<dbReference type="InterPro" id="IPR008278">
    <property type="entry name" value="4-PPantetheinyl_Trfase_dom"/>
</dbReference>
<dbReference type="PANTHER" id="PTHR12215">
    <property type="entry name" value="PHOSPHOPANTETHEINE TRANSFERASE"/>
    <property type="match status" value="1"/>
</dbReference>
<keyword evidence="4" id="KW-0479">Metal-binding</keyword>
<comment type="cofactor">
    <cofactor evidence="1">
        <name>Mg(2+)</name>
        <dbReference type="ChEBI" id="CHEBI:18420"/>
    </cofactor>
</comment>
<comment type="similarity">
    <text evidence="2">Belongs to the P-Pant transferase superfamily. Gsp/Sfp/HetI/AcpT family.</text>
</comment>
<proteinExistence type="inferred from homology"/>
<dbReference type="Pfam" id="PF22624">
    <property type="entry name" value="AASDHPPT_N"/>
    <property type="match status" value="1"/>
</dbReference>
<accession>A0ABT8HTK3</accession>
<name>A0ABT8HTK3_9BACL</name>
<dbReference type="EMBL" id="JAUHTR010000002">
    <property type="protein sequence ID" value="MDN4524098.1"/>
    <property type="molecule type" value="Genomic_DNA"/>
</dbReference>
<dbReference type="SUPFAM" id="SSF56214">
    <property type="entry name" value="4'-phosphopantetheinyl transferase"/>
    <property type="match status" value="2"/>
</dbReference>
<keyword evidence="5" id="KW-0460">Magnesium</keyword>